<dbReference type="EMBL" id="CP146843">
    <property type="protein sequence ID" value="WYY26260.1"/>
    <property type="molecule type" value="Genomic_DNA"/>
</dbReference>
<keyword evidence="1" id="KW-0812">Transmembrane</keyword>
<name>A0ABZ2UBB3_ASHYP</name>
<keyword evidence="1" id="KW-1133">Transmembrane helix</keyword>
<reference evidence="2" key="1">
    <citation type="submission" date="2024-03" db="EMBL/GenBank/DDBJ databases">
        <title>The Complete Genome of 'Candidatus Phytoplasma fraxini' AshY1 from the Ash Yellows Group.</title>
        <authorList>
            <person name="Boehm J.W."/>
            <person name="Huettel B."/>
            <person name="Schneider B."/>
            <person name="Kube M."/>
        </authorList>
    </citation>
    <scope>NUCLEOTIDE SEQUENCE [LARGE SCALE GENOMIC DNA]</scope>
    <source>
        <strain evidence="2">AshY1</strain>
    </source>
</reference>
<organism evidence="2 3">
    <name type="scientific">Ash yellows phytoplasma</name>
    <dbReference type="NCBI Taxonomy" id="35780"/>
    <lineage>
        <taxon>Bacteria</taxon>
        <taxon>Bacillati</taxon>
        <taxon>Mycoplasmatota</taxon>
        <taxon>Mollicutes</taxon>
        <taxon>Acholeplasmatales</taxon>
        <taxon>Acholeplasmataceae</taxon>
        <taxon>Candidatus Phytoplasma</taxon>
        <taxon>16SrVII (Ash yellows group)</taxon>
    </lineage>
</organism>
<evidence type="ECO:0000256" key="1">
    <source>
        <dbReference type="SAM" id="Phobius"/>
    </source>
</evidence>
<keyword evidence="3" id="KW-1185">Reference proteome</keyword>
<evidence type="ECO:0000313" key="2">
    <source>
        <dbReference type="EMBL" id="WYY26260.1"/>
    </source>
</evidence>
<evidence type="ECO:0000313" key="3">
    <source>
        <dbReference type="Proteomes" id="UP001484199"/>
    </source>
</evidence>
<sequence length="346" mass="40678">MRFITIKGRKYRLIPFLIITGVLLFCFFLIIAAAGKNIMMKKMERVEKLEKIDIPAKTRALNEQLHPKNLELEKENENLKSTPYEFLNSNGDKEYYNLFTHKLIKTIKKDNSVIWSMKSNVDNILQYVNLGASVKNLKDVGFSFKDIFDNVCQNIEILKDAGYTIEDFKNIGLTFRDMYWIGFTLKELKDLGYTLKDFKYYEIPLSSVLKIKDHKYTIKDLKDAGYTIEDFKEVKKNVESIYNRFEYMSWCGNKKYISLVCQLKDNGSTSEDFMKFGISLKNLYDFNLFTIRELKDAGYTLKDFKDAEFSLKELYETDLFTLEELKDVGLVIEYFKDGAGYVIRWN</sequence>
<keyword evidence="1" id="KW-0472">Membrane</keyword>
<accession>A0ABZ2UBB3</accession>
<protein>
    <recommendedName>
        <fullName evidence="4">Lipoprotein</fullName>
    </recommendedName>
</protein>
<dbReference type="Proteomes" id="UP001484199">
    <property type="component" value="Chromosome"/>
</dbReference>
<proteinExistence type="predicted"/>
<gene>
    <name evidence="2" type="ORF">AshY1_01130</name>
</gene>
<feature type="transmembrane region" description="Helical" evidence="1">
    <location>
        <begin position="12"/>
        <end position="35"/>
    </location>
</feature>
<dbReference type="RefSeq" id="WP_341266666.1">
    <property type="nucleotide sequence ID" value="NZ_CP146843.1"/>
</dbReference>
<evidence type="ECO:0008006" key="4">
    <source>
        <dbReference type="Google" id="ProtNLM"/>
    </source>
</evidence>